<dbReference type="GO" id="GO:0044780">
    <property type="term" value="P:bacterial-type flagellum assembly"/>
    <property type="evidence" value="ECO:0007669"/>
    <property type="project" value="InterPro"/>
</dbReference>
<keyword evidence="7" id="KW-0966">Cell projection</keyword>
<keyword evidence="2 4" id="KW-0732">Signal</keyword>
<dbReference type="InterPro" id="IPR017585">
    <property type="entry name" value="SAF_FlgA"/>
</dbReference>
<dbReference type="NCBIfam" id="TIGR03170">
    <property type="entry name" value="flgA_cterm"/>
    <property type="match status" value="1"/>
</dbReference>
<feature type="chain" id="PRO_5044133032" evidence="4">
    <location>
        <begin position="26"/>
        <end position="346"/>
    </location>
</feature>
<reference evidence="7 9" key="1">
    <citation type="submission" date="2020-06" db="EMBL/GenBank/DDBJ databases">
        <title>Description of novel acetic acid bacteria.</title>
        <authorList>
            <person name="Sombolestani A."/>
        </authorList>
    </citation>
    <scope>NUCLEOTIDE SEQUENCE [LARGE SCALE GENOMIC DNA]</scope>
    <source>
        <strain evidence="7 9">LMG 26838</strain>
    </source>
</reference>
<comment type="subcellular location">
    <subcellularLocation>
        <location evidence="1">Periplasm</location>
    </subcellularLocation>
</comment>
<dbReference type="GO" id="GO:0042597">
    <property type="term" value="C:periplasmic space"/>
    <property type="evidence" value="ECO:0007669"/>
    <property type="project" value="UniProtKB-SubCell"/>
</dbReference>
<dbReference type="SMART" id="SM00858">
    <property type="entry name" value="SAF"/>
    <property type="match status" value="1"/>
</dbReference>
<evidence type="ECO:0000313" key="6">
    <source>
        <dbReference type="EMBL" id="MBB3173894.1"/>
    </source>
</evidence>
<dbReference type="CDD" id="cd11614">
    <property type="entry name" value="SAF_CpaB_FlgA_like"/>
    <property type="match status" value="1"/>
</dbReference>
<evidence type="ECO:0000259" key="5">
    <source>
        <dbReference type="SMART" id="SM00858"/>
    </source>
</evidence>
<evidence type="ECO:0000256" key="1">
    <source>
        <dbReference type="ARBA" id="ARBA00004418"/>
    </source>
</evidence>
<evidence type="ECO:0000313" key="7">
    <source>
        <dbReference type="EMBL" id="NVN29300.1"/>
    </source>
</evidence>
<evidence type="ECO:0000256" key="3">
    <source>
        <dbReference type="ARBA" id="ARBA00022764"/>
    </source>
</evidence>
<evidence type="ECO:0000256" key="2">
    <source>
        <dbReference type="ARBA" id="ARBA00022729"/>
    </source>
</evidence>
<accession>A0A850NMT7</accession>
<feature type="signal peptide" evidence="4">
    <location>
        <begin position="1"/>
        <end position="25"/>
    </location>
</feature>
<gene>
    <name evidence="7" type="primary">flgA</name>
    <name evidence="6" type="ORF">FHR90_001726</name>
    <name evidence="7" type="ORF">HUK83_02965</name>
</gene>
<dbReference type="EMBL" id="JABXXQ010000026">
    <property type="protein sequence ID" value="NVN29300.1"/>
    <property type="molecule type" value="Genomic_DNA"/>
</dbReference>
<reference evidence="6 8" key="2">
    <citation type="submission" date="2020-08" db="EMBL/GenBank/DDBJ databases">
        <title>Genomic Encyclopedia of Type Strains, Phase III (KMG-III): the genomes of soil and plant-associated and newly described type strains.</title>
        <authorList>
            <person name="Whitman W."/>
        </authorList>
    </citation>
    <scope>NUCLEOTIDE SEQUENCE [LARGE SCALE GENOMIC DNA]</scope>
    <source>
        <strain evidence="6 8">CECT 8088</strain>
    </source>
</reference>
<evidence type="ECO:0000256" key="4">
    <source>
        <dbReference type="SAM" id="SignalP"/>
    </source>
</evidence>
<dbReference type="InterPro" id="IPR013974">
    <property type="entry name" value="SAF"/>
</dbReference>
<dbReference type="Gene3D" id="2.30.30.760">
    <property type="match status" value="1"/>
</dbReference>
<evidence type="ECO:0000313" key="8">
    <source>
        <dbReference type="Proteomes" id="UP000557688"/>
    </source>
</evidence>
<dbReference type="RefSeq" id="WP_176622025.1">
    <property type="nucleotide sequence ID" value="NZ_JABXXQ010000026.1"/>
</dbReference>
<dbReference type="EMBL" id="JACHXV010000005">
    <property type="protein sequence ID" value="MBB3173894.1"/>
    <property type="molecule type" value="Genomic_DNA"/>
</dbReference>
<keyword evidence="7" id="KW-0969">Cilium</keyword>
<dbReference type="Pfam" id="PF13144">
    <property type="entry name" value="ChapFlgA"/>
    <property type="match status" value="1"/>
</dbReference>
<dbReference type="Proteomes" id="UP000565205">
    <property type="component" value="Unassembled WGS sequence"/>
</dbReference>
<dbReference type="Proteomes" id="UP000557688">
    <property type="component" value="Unassembled WGS sequence"/>
</dbReference>
<comment type="caution">
    <text evidence="7">The sequence shown here is derived from an EMBL/GenBank/DDBJ whole genome shotgun (WGS) entry which is preliminary data.</text>
</comment>
<proteinExistence type="predicted"/>
<dbReference type="PANTHER" id="PTHR36307">
    <property type="entry name" value="FLAGELLA BASAL BODY P-RING FORMATION PROTEIN FLGA"/>
    <property type="match status" value="1"/>
</dbReference>
<protein>
    <submittedName>
        <fullName evidence="6">Flagella basal body P-ring formation protein FlgA</fullName>
    </submittedName>
    <submittedName>
        <fullName evidence="7">Flagellar basal body P-ring formation protein FlgA</fullName>
    </submittedName>
</protein>
<name>A0A850NMT7_9PROT</name>
<dbReference type="AlphaFoldDB" id="A0A850NMT7"/>
<dbReference type="PANTHER" id="PTHR36307:SF1">
    <property type="entry name" value="FLAGELLA BASAL BODY P-RING FORMATION PROTEIN FLGA"/>
    <property type="match status" value="1"/>
</dbReference>
<organism evidence="7 9">
    <name type="scientific">Endobacter medicaginis</name>
    <dbReference type="NCBI Taxonomy" id="1181271"/>
    <lineage>
        <taxon>Bacteria</taxon>
        <taxon>Pseudomonadati</taxon>
        <taxon>Pseudomonadota</taxon>
        <taxon>Alphaproteobacteria</taxon>
        <taxon>Acetobacterales</taxon>
        <taxon>Acetobacteraceae</taxon>
        <taxon>Endobacter</taxon>
    </lineage>
</organism>
<dbReference type="InterPro" id="IPR039246">
    <property type="entry name" value="Flagellar_FlgA"/>
</dbReference>
<feature type="domain" description="SAF" evidence="5">
    <location>
        <begin position="183"/>
        <end position="247"/>
    </location>
</feature>
<keyword evidence="3" id="KW-0574">Periplasm</keyword>
<evidence type="ECO:0000313" key="9">
    <source>
        <dbReference type="Proteomes" id="UP000565205"/>
    </source>
</evidence>
<keyword evidence="8" id="KW-1185">Reference proteome</keyword>
<keyword evidence="7" id="KW-0282">Flagellum</keyword>
<sequence>MSASTRLLIATSTFVCAFLAGGAAAAEINHRGTVVGPTVRLSDLFIGLEPGQDCDIGPAPGPGRSISVGAEQIAAIAEQFGVDLAVRPTTRLSLTRSGRPLRDVAFDKPLREALIGAGAPSDMHIRLDPFVAPMVALDDHAEPAVEQFDYDPRQGRFAARLQIGTDGDGSSAVRLTGHIERDVTVTVAVHDMQAGETLGPADLRLDTVSQRPGPAEDRFAEDPGALIGLSLRRPVVAGQPLRAQDTIRLPLVRRGAGVRVSLVSGGLTLGTTMQAMQGGAVGDEIRLVNPSSGAIIVARVRSDGSAEAQPGSMPIGVARPGQILQSAGGAAGFGTTIADMRGGAGL</sequence>